<evidence type="ECO:0000256" key="1">
    <source>
        <dbReference type="SAM" id="MobiDB-lite"/>
    </source>
</evidence>
<dbReference type="Proteomes" id="UP001417504">
    <property type="component" value="Unassembled WGS sequence"/>
</dbReference>
<sequence length="49" mass="5719">MGLGSQGERERERERGGELTEESEHTLRQLHNCMPLQVRARFSICQFLC</sequence>
<evidence type="ECO:0000313" key="3">
    <source>
        <dbReference type="Proteomes" id="UP001417504"/>
    </source>
</evidence>
<feature type="compositionally biased region" description="Basic and acidic residues" evidence="1">
    <location>
        <begin position="7"/>
        <end position="25"/>
    </location>
</feature>
<dbReference type="AlphaFoldDB" id="A0AAP0JBB8"/>
<reference evidence="2 3" key="1">
    <citation type="submission" date="2024-01" db="EMBL/GenBank/DDBJ databases">
        <title>Genome assemblies of Stephania.</title>
        <authorList>
            <person name="Yang L."/>
        </authorList>
    </citation>
    <scope>NUCLEOTIDE SEQUENCE [LARGE SCALE GENOMIC DNA]</scope>
    <source>
        <strain evidence="2">QJT</strain>
        <tissue evidence="2">Leaf</tissue>
    </source>
</reference>
<evidence type="ECO:0000313" key="2">
    <source>
        <dbReference type="EMBL" id="KAK9130415.1"/>
    </source>
</evidence>
<protein>
    <submittedName>
        <fullName evidence="2">Uncharacterized protein</fullName>
    </submittedName>
</protein>
<organism evidence="2 3">
    <name type="scientific">Stephania japonica</name>
    <dbReference type="NCBI Taxonomy" id="461633"/>
    <lineage>
        <taxon>Eukaryota</taxon>
        <taxon>Viridiplantae</taxon>
        <taxon>Streptophyta</taxon>
        <taxon>Embryophyta</taxon>
        <taxon>Tracheophyta</taxon>
        <taxon>Spermatophyta</taxon>
        <taxon>Magnoliopsida</taxon>
        <taxon>Ranunculales</taxon>
        <taxon>Menispermaceae</taxon>
        <taxon>Menispermoideae</taxon>
        <taxon>Cissampelideae</taxon>
        <taxon>Stephania</taxon>
    </lineage>
</organism>
<accession>A0AAP0JBB8</accession>
<feature type="region of interest" description="Disordered" evidence="1">
    <location>
        <begin position="1"/>
        <end position="25"/>
    </location>
</feature>
<name>A0AAP0JBB8_9MAGN</name>
<dbReference type="EMBL" id="JBBNAE010000004">
    <property type="protein sequence ID" value="KAK9130415.1"/>
    <property type="molecule type" value="Genomic_DNA"/>
</dbReference>
<comment type="caution">
    <text evidence="2">The sequence shown here is derived from an EMBL/GenBank/DDBJ whole genome shotgun (WGS) entry which is preliminary data.</text>
</comment>
<gene>
    <name evidence="2" type="ORF">Sjap_010902</name>
</gene>
<proteinExistence type="predicted"/>
<keyword evidence="3" id="KW-1185">Reference proteome</keyword>